<dbReference type="GO" id="GO:0016746">
    <property type="term" value="F:acyltransferase activity"/>
    <property type="evidence" value="ECO:0007669"/>
    <property type="project" value="InterPro"/>
</dbReference>
<dbReference type="InterPro" id="IPR042099">
    <property type="entry name" value="ANL_N_sf"/>
</dbReference>
<dbReference type="GO" id="GO:0004467">
    <property type="term" value="F:long-chain fatty acid-CoA ligase activity"/>
    <property type="evidence" value="ECO:0007669"/>
    <property type="project" value="UniProtKB-EC"/>
</dbReference>
<gene>
    <name evidence="2" type="ORF">CLVI_11100</name>
</gene>
<evidence type="ECO:0000313" key="3">
    <source>
        <dbReference type="Proteomes" id="UP000239471"/>
    </source>
</evidence>
<dbReference type="EMBL" id="PVXQ01000008">
    <property type="protein sequence ID" value="PRR83311.1"/>
    <property type="molecule type" value="Genomic_DNA"/>
</dbReference>
<dbReference type="InterPro" id="IPR045851">
    <property type="entry name" value="AMP-bd_C_sf"/>
</dbReference>
<dbReference type="Proteomes" id="UP000239471">
    <property type="component" value="Unassembled WGS sequence"/>
</dbReference>
<reference evidence="2 3" key="1">
    <citation type="submission" date="2018-03" db="EMBL/GenBank/DDBJ databases">
        <title>Genome sequence of Clostridium vincentii DSM 10228.</title>
        <authorList>
            <person name="Poehlein A."/>
            <person name="Daniel R."/>
        </authorList>
    </citation>
    <scope>NUCLEOTIDE SEQUENCE [LARGE SCALE GENOMIC DNA]</scope>
    <source>
        <strain evidence="2 3">DSM 10228</strain>
    </source>
</reference>
<dbReference type="InterPro" id="IPR000873">
    <property type="entry name" value="AMP-dep_synth/lig_dom"/>
</dbReference>
<dbReference type="Gene3D" id="1.10.1200.10">
    <property type="entry name" value="ACP-like"/>
    <property type="match status" value="1"/>
</dbReference>
<feature type="domain" description="Carrier" evidence="1">
    <location>
        <begin position="553"/>
        <end position="633"/>
    </location>
</feature>
<proteinExistence type="predicted"/>
<keyword evidence="3" id="KW-1185">Reference proteome</keyword>
<organism evidence="2 3">
    <name type="scientific">Clostridium vincentii</name>
    <dbReference type="NCBI Taxonomy" id="52704"/>
    <lineage>
        <taxon>Bacteria</taxon>
        <taxon>Bacillati</taxon>
        <taxon>Bacillota</taxon>
        <taxon>Clostridia</taxon>
        <taxon>Eubacteriales</taxon>
        <taxon>Clostridiaceae</taxon>
        <taxon>Clostridium</taxon>
    </lineage>
</organism>
<protein>
    <submittedName>
        <fullName evidence="2">Long-chain-fatty-acid--CoA ligase FadD13</fullName>
        <ecNumber evidence="2">6.2.1.3</ecNumber>
    </submittedName>
</protein>
<dbReference type="SUPFAM" id="SSF69593">
    <property type="entry name" value="Glycerol-3-phosphate (1)-acyltransferase"/>
    <property type="match status" value="1"/>
</dbReference>
<dbReference type="PANTHER" id="PTHR24096">
    <property type="entry name" value="LONG-CHAIN-FATTY-ACID--COA LIGASE"/>
    <property type="match status" value="1"/>
</dbReference>
<dbReference type="InterPro" id="IPR009081">
    <property type="entry name" value="PP-bd_ACP"/>
</dbReference>
<dbReference type="SUPFAM" id="SSF56801">
    <property type="entry name" value="Acetyl-CoA synthetase-like"/>
    <property type="match status" value="1"/>
</dbReference>
<dbReference type="SUPFAM" id="SSF47336">
    <property type="entry name" value="ACP-like"/>
    <property type="match status" value="1"/>
</dbReference>
<evidence type="ECO:0000313" key="2">
    <source>
        <dbReference type="EMBL" id="PRR83311.1"/>
    </source>
</evidence>
<dbReference type="PROSITE" id="PS50075">
    <property type="entry name" value="CARRIER"/>
    <property type="match status" value="1"/>
</dbReference>
<dbReference type="Gene3D" id="3.40.50.12780">
    <property type="entry name" value="N-terminal domain of ligase-like"/>
    <property type="match status" value="1"/>
</dbReference>
<dbReference type="Pfam" id="PF01553">
    <property type="entry name" value="Acyltransferase"/>
    <property type="match status" value="1"/>
</dbReference>
<sequence length="851" mass="95913">MNLYNVIIGKNTENTDKIAASITMDNGEQRSYSYSMLFEKAKLYAERLKNVGIVNGDRIIIVADNSPEWNIACLSIMKLGCTAVLIDASLTTEEILRLIHKSDAKCIYTTPKIMEKLECVTCEEIPVLDIMNRGNPFKNRTSYITKNTPEIFDGDENIAFIIYSSGTTKSASGIMHTHYAMNETIKMTADENELSCEERILSILPSSHIYGVVCGLLGAMMLGASIHYLESISNEILIATFKQYKPTVFPCVPKILELFQKQIIKKIESKKGTKYIFKVFFPICKIIRKKTKINLGKVIFKSIHKGFGGDLRVITSAGAPLDESIVEFYYGTGFNVLVTYGLTETNIPTIGNRFRNIVTNSCGKAYPNIEVRIANKDDKGAGEIYIKSPYMMKGYFREPLADKAAFEEGWFKTGDVARIDYKGNINIIGRCKDNIVLATGKKVAPDDIESKYINISGVKEFIACGVPSSGADYDEVHAFIVKDSSLINSEDILREIQNKGAQLSLYMKILKVHFIDEIPMTSLQKPKRYLLKKYALENEGKSKLDEKDSQSKTNMLTIGQEVIDIIIKIGGLNHILVNNDSKLFCELGIDSLGAIEISLQIEEKWGVRIDDAFYQDITISEIVEIVKCPQRRKSMAYDIYPKNKTTANYILFRFHCILAHLLYKVNIKNHNNIPIDSGYIICANHVSNFDYLWLTMQFRKEQFLNFCCMAKTELFNKSLSSQLLAQVCGMIPVDRGRLNSEAMKCCVRQLKEKWGLLIYPEGTRSNNGKIGLLKKGAASLAIEANVPIIPAYVRGSYNIYPKGKKLPKLFDWKHMRKFNVDVIYGEPIHPQNLTIEALTKLVEQSIVALNS</sequence>
<name>A0A2T0BHC4_9CLOT</name>
<accession>A0A2T0BHC4</accession>
<dbReference type="Gene3D" id="3.30.300.30">
    <property type="match status" value="1"/>
</dbReference>
<dbReference type="InterPro" id="IPR002123">
    <property type="entry name" value="Plipid/glycerol_acylTrfase"/>
</dbReference>
<dbReference type="RefSeq" id="WP_170065600.1">
    <property type="nucleotide sequence ID" value="NZ_PVXQ01000008.1"/>
</dbReference>
<evidence type="ECO:0000259" key="1">
    <source>
        <dbReference type="PROSITE" id="PS50075"/>
    </source>
</evidence>
<dbReference type="InterPro" id="IPR036736">
    <property type="entry name" value="ACP-like_sf"/>
</dbReference>
<dbReference type="CDD" id="cd07989">
    <property type="entry name" value="LPLAT_AGPAT-like"/>
    <property type="match status" value="1"/>
</dbReference>
<dbReference type="Pfam" id="PF00550">
    <property type="entry name" value="PP-binding"/>
    <property type="match status" value="1"/>
</dbReference>
<comment type="caution">
    <text evidence="2">The sequence shown here is derived from an EMBL/GenBank/DDBJ whole genome shotgun (WGS) entry which is preliminary data.</text>
</comment>
<dbReference type="Pfam" id="PF00501">
    <property type="entry name" value="AMP-binding"/>
    <property type="match status" value="1"/>
</dbReference>
<dbReference type="EC" id="6.2.1.3" evidence="2"/>
<dbReference type="AlphaFoldDB" id="A0A2T0BHC4"/>
<dbReference type="SMART" id="SM00563">
    <property type="entry name" value="PlsC"/>
    <property type="match status" value="1"/>
</dbReference>
<keyword evidence="2" id="KW-0436">Ligase</keyword>